<dbReference type="Gene3D" id="2.60.40.4070">
    <property type="match status" value="1"/>
</dbReference>
<comment type="caution">
    <text evidence="2">The sequence shown here is derived from an EMBL/GenBank/DDBJ whole genome shotgun (WGS) entry which is preliminary data.</text>
</comment>
<evidence type="ECO:0000259" key="1">
    <source>
        <dbReference type="PROSITE" id="PS50853"/>
    </source>
</evidence>
<proteinExistence type="predicted"/>
<gene>
    <name evidence="2" type="ORF">AUJ95_07830</name>
</gene>
<dbReference type="InterPro" id="IPR025965">
    <property type="entry name" value="FlgD/Vpr_Ig-like"/>
</dbReference>
<dbReference type="Pfam" id="PF13860">
    <property type="entry name" value="FlgD_ig"/>
    <property type="match status" value="1"/>
</dbReference>
<dbReference type="InterPro" id="IPR013783">
    <property type="entry name" value="Ig-like_fold"/>
</dbReference>
<feature type="domain" description="Fibronectin type-III" evidence="1">
    <location>
        <begin position="77"/>
        <end position="167"/>
    </location>
</feature>
<dbReference type="Pfam" id="PF00041">
    <property type="entry name" value="fn3"/>
    <property type="match status" value="1"/>
</dbReference>
<evidence type="ECO:0000313" key="3">
    <source>
        <dbReference type="Proteomes" id="UP000183085"/>
    </source>
</evidence>
<name>A0A1J5E4T6_9BACT</name>
<dbReference type="Proteomes" id="UP000183085">
    <property type="component" value="Unassembled WGS sequence"/>
</dbReference>
<dbReference type="InterPro" id="IPR036116">
    <property type="entry name" value="FN3_sf"/>
</dbReference>
<sequence length="261" mass="29291">MLRLLLTLIIIISPYLAQAEGIDWWVVVQTGGPNSSAKYQAFGLIGQPVGGVMQGSKYTTFIGFVPEWTLQTGKPNPPINLKAIAVSSTQVSLTWQDDSIAEAGFELERRAGNDSFLLLTLISQNATAYQDTAHLISNTPYSYRLRAYNESGTSSWIQATATTTAELTRKFTPYRNLFYPDKQETVQIRYIMDKPDHVNIKVYSLSGRLVKNLLDETKPVGEYWVDWDGRDEEGEILASGTYIIYFNAGDFKDLKKAIIIR</sequence>
<evidence type="ECO:0000313" key="2">
    <source>
        <dbReference type="EMBL" id="OIP37704.1"/>
    </source>
</evidence>
<reference evidence="2 3" key="1">
    <citation type="journal article" date="2016" name="Environ. Microbiol.">
        <title>Genomic resolution of a cold subsurface aquifer community provides metabolic insights for novel microbes adapted to high CO concentrations.</title>
        <authorList>
            <person name="Probst A.J."/>
            <person name="Castelle C.J."/>
            <person name="Singh A."/>
            <person name="Brown C.T."/>
            <person name="Anantharaman K."/>
            <person name="Sharon I."/>
            <person name="Hug L.A."/>
            <person name="Burstein D."/>
            <person name="Emerson J.B."/>
            <person name="Thomas B.C."/>
            <person name="Banfield J.F."/>
        </authorList>
    </citation>
    <scope>NUCLEOTIDE SEQUENCE [LARGE SCALE GENOMIC DNA]</scope>
    <source>
        <strain evidence="2">CG2_30_40_21</strain>
    </source>
</reference>
<dbReference type="PROSITE" id="PS50853">
    <property type="entry name" value="FN3"/>
    <property type="match status" value="1"/>
</dbReference>
<protein>
    <recommendedName>
        <fullName evidence="1">Fibronectin type-III domain-containing protein</fullName>
    </recommendedName>
</protein>
<dbReference type="STRING" id="1817895.AUJ95_07830"/>
<dbReference type="CDD" id="cd00063">
    <property type="entry name" value="FN3"/>
    <property type="match status" value="1"/>
</dbReference>
<dbReference type="AlphaFoldDB" id="A0A1J5E4T6"/>
<accession>A0A1J5E4T6</accession>
<dbReference type="SMART" id="SM00060">
    <property type="entry name" value="FN3"/>
    <property type="match status" value="1"/>
</dbReference>
<dbReference type="Gene3D" id="2.60.40.10">
    <property type="entry name" value="Immunoglobulins"/>
    <property type="match status" value="1"/>
</dbReference>
<organism evidence="2 3">
    <name type="scientific">Candidatus Desantisbacteria bacterium CG2_30_40_21</name>
    <dbReference type="NCBI Taxonomy" id="1817895"/>
    <lineage>
        <taxon>Bacteria</taxon>
        <taxon>Candidatus Desantisiibacteriota</taxon>
    </lineage>
</organism>
<dbReference type="EMBL" id="MNYI01000200">
    <property type="protein sequence ID" value="OIP37704.1"/>
    <property type="molecule type" value="Genomic_DNA"/>
</dbReference>
<dbReference type="InterPro" id="IPR003961">
    <property type="entry name" value="FN3_dom"/>
</dbReference>
<dbReference type="SUPFAM" id="SSF49265">
    <property type="entry name" value="Fibronectin type III"/>
    <property type="match status" value="1"/>
</dbReference>